<evidence type="ECO:0000313" key="1">
    <source>
        <dbReference type="EMBL" id="CAG9943261.1"/>
    </source>
</evidence>
<organism evidence="1 2">
    <name type="scientific">Clonostachys rosea f. rosea IK726</name>
    <dbReference type="NCBI Taxonomy" id="1349383"/>
    <lineage>
        <taxon>Eukaryota</taxon>
        <taxon>Fungi</taxon>
        <taxon>Dikarya</taxon>
        <taxon>Ascomycota</taxon>
        <taxon>Pezizomycotina</taxon>
        <taxon>Sordariomycetes</taxon>
        <taxon>Hypocreomycetidae</taxon>
        <taxon>Hypocreales</taxon>
        <taxon>Bionectriaceae</taxon>
        <taxon>Clonostachys</taxon>
    </lineage>
</organism>
<dbReference type="EMBL" id="CADEHS020000007">
    <property type="protein sequence ID" value="CAG9943261.1"/>
    <property type="molecule type" value="Genomic_DNA"/>
</dbReference>
<accession>A0ACA9TQM8</accession>
<protein>
    <submittedName>
        <fullName evidence="1">Uncharacterized protein</fullName>
    </submittedName>
</protein>
<evidence type="ECO:0000313" key="2">
    <source>
        <dbReference type="Proteomes" id="UP000836387"/>
    </source>
</evidence>
<keyword evidence="2" id="KW-1185">Reference proteome</keyword>
<reference evidence="1" key="1">
    <citation type="submission" date="2020-04" db="EMBL/GenBank/DDBJ databases">
        <authorList>
            <person name="Broberg M."/>
        </authorList>
    </citation>
    <scope>NUCLEOTIDE SEQUENCE</scope>
</reference>
<dbReference type="Proteomes" id="UP000836387">
    <property type="component" value="Unassembled WGS sequence"/>
</dbReference>
<sequence>MVKYILTPWRDREELLLVRHQFYAASPSWLGEHSRMWHQDTTKHGGLSEGDEEGKDDLGSPEAGEQERRRCRRMAGVERLRRNQRLQLHQAVARVSMWMQRGNCPHMVESTALLTAAVLSDEELMVNTKATGVDNVTASSAYAVRAAYSAAFSRFVTGLLDGHQDKQRKQSMYSLARTIGLPATFVELRHQSTHEQLPSLAKLRSAAKKALRWIWGYYWRHLAGDDLLSETYDKSKDAVIIDPANPPEVVPVLKEAISSGRINLTAIVNTHHHWDHAGGNKKLLAELGTPNLTIIGGKDCEGVTQTPKHNEVTKLGDIKVTNIYTPCHTQDSICYFLEDSTGKAVFTGDTLFISGCGKFFEGTADQMHEALNKRLGALPDETVVYPGHEYTKSNVKFTVSVSQTDAIKKLQAFADDNQVTTGKFTIGDEKKHNVFMRVEDPEIQKATGETDPVSVMGKLREMKNNFKGKDMSMFLSGKDMDEGQKADVRRQAYTHIEPQGVSQNKMPPKRKTGAAASAPKAPPRSKLAKEHNISAQEEGEIKEAFSLFAEPMDGEKNGVIPIDDFKSALIALGIPASSPAELKEFISILDPESDGFATYEPFLAICALKFHSREDDTDEAHRHELEEAFRLFTNGQGGTITLAHLRRVAA</sequence>
<feature type="non-terminal residue" evidence="1">
    <location>
        <position position="650"/>
    </location>
</feature>
<comment type="caution">
    <text evidence="1">The sequence shown here is derived from an EMBL/GenBank/DDBJ whole genome shotgun (WGS) entry which is preliminary data.</text>
</comment>
<proteinExistence type="predicted"/>
<reference evidence="1" key="2">
    <citation type="submission" date="2021-10" db="EMBL/GenBank/DDBJ databases">
        <authorList>
            <person name="Piombo E."/>
        </authorList>
    </citation>
    <scope>NUCLEOTIDE SEQUENCE</scope>
</reference>
<name>A0ACA9TQM8_BIOOC</name>
<gene>
    <name evidence="1" type="ORF">CRV2_00000416</name>
</gene>